<dbReference type="PANTHER" id="PTHR35043">
    <property type="entry name" value="TRANSCRIPTION FACTOR DOMAIN-CONTAINING PROTEIN"/>
    <property type="match status" value="1"/>
</dbReference>
<name>A0A4Y7SVQ2_COPMI</name>
<evidence type="ECO:0000313" key="4">
    <source>
        <dbReference type="EMBL" id="TEB25708.1"/>
    </source>
</evidence>
<proteinExistence type="predicted"/>
<organism evidence="4 5">
    <name type="scientific">Coprinellus micaceus</name>
    <name type="common">Glistening ink-cap mushroom</name>
    <name type="synonym">Coprinus micaceus</name>
    <dbReference type="NCBI Taxonomy" id="71717"/>
    <lineage>
        <taxon>Eukaryota</taxon>
        <taxon>Fungi</taxon>
        <taxon>Dikarya</taxon>
        <taxon>Basidiomycota</taxon>
        <taxon>Agaricomycotina</taxon>
        <taxon>Agaricomycetes</taxon>
        <taxon>Agaricomycetidae</taxon>
        <taxon>Agaricales</taxon>
        <taxon>Agaricineae</taxon>
        <taxon>Psathyrellaceae</taxon>
        <taxon>Coprinellus</taxon>
    </lineage>
</organism>
<feature type="transmembrane region" description="Helical" evidence="2">
    <location>
        <begin position="391"/>
        <end position="414"/>
    </location>
</feature>
<keyword evidence="3" id="KW-0732">Signal</keyword>
<feature type="transmembrane region" description="Helical" evidence="2">
    <location>
        <begin position="69"/>
        <end position="85"/>
    </location>
</feature>
<dbReference type="Proteomes" id="UP000298030">
    <property type="component" value="Unassembled WGS sequence"/>
</dbReference>
<evidence type="ECO:0000256" key="2">
    <source>
        <dbReference type="SAM" id="Phobius"/>
    </source>
</evidence>
<comment type="caution">
    <text evidence="4">The sequence shown here is derived from an EMBL/GenBank/DDBJ whole genome shotgun (WGS) entry which is preliminary data.</text>
</comment>
<keyword evidence="2" id="KW-0812">Transmembrane</keyword>
<feature type="transmembrane region" description="Helical" evidence="2">
    <location>
        <begin position="290"/>
        <end position="309"/>
    </location>
</feature>
<feature type="transmembrane region" description="Helical" evidence="2">
    <location>
        <begin position="471"/>
        <end position="494"/>
    </location>
</feature>
<dbReference type="STRING" id="71717.A0A4Y7SVQ2"/>
<dbReference type="PANTHER" id="PTHR35043:SF7">
    <property type="entry name" value="TRANSCRIPTION FACTOR DOMAIN-CONTAINING PROTEIN"/>
    <property type="match status" value="1"/>
</dbReference>
<evidence type="ECO:0000256" key="3">
    <source>
        <dbReference type="SAM" id="SignalP"/>
    </source>
</evidence>
<accession>A0A4Y7SVQ2</accession>
<keyword evidence="2" id="KW-1133">Transmembrane helix</keyword>
<evidence type="ECO:0000256" key="1">
    <source>
        <dbReference type="SAM" id="MobiDB-lite"/>
    </source>
</evidence>
<protein>
    <submittedName>
        <fullName evidence="4">Uncharacterized protein</fullName>
    </submittedName>
</protein>
<gene>
    <name evidence="4" type="ORF">FA13DRAFT_1140493</name>
</gene>
<dbReference type="OrthoDB" id="9451547at2759"/>
<evidence type="ECO:0000313" key="5">
    <source>
        <dbReference type="Proteomes" id="UP000298030"/>
    </source>
</evidence>
<feature type="transmembrane region" description="Helical" evidence="2">
    <location>
        <begin position="426"/>
        <end position="451"/>
    </location>
</feature>
<sequence length="516" mass="57178">MASLVWFLVLLGSTFASPILPASLEAICPVCPACPAVSLEPFLATRATAPPATDAPPVFNTRYRSTIEIVWSCLAIIFASTWICVHPNVAGYKTTLWQRLWKRLKLFALAIFAPEFLAVSAFFQWKGCRELYRNESFKRQFELLNNPSAAPGDTRMVTSRRASEEGNGDEDVVDPEKRGLTGRASEPKPSWFARVRSFGVSNDGGWTLTHAHFLQMGGIVFREPSSHNTGFKQLNEWTDEDIKGFFALRLSEAAISDRSKASALAKALVVMQVLWFVVQTIARALEGLPITHLEVVCLAFTLFNIGMYVCWWDKPLNVECPLEVEGRPGGDSNNMRAGKRWIGALLGGLTNLPVGEWIYSPKAKLYPGLYSYHAGHDKGSFLNQYFSSDGALGGAFTLALSFTSATFGALHAIGWSLPSPSHDEHLFWQISCLVLMCYPLVPLVIAPFYVLLPVDDHAPQWVRVVCVGLTLYISFCGAMAYIGARFILLILPFLELRSLPPLAHQTISWSNFLPHI</sequence>
<dbReference type="EMBL" id="QPFP01000054">
    <property type="protein sequence ID" value="TEB25708.1"/>
    <property type="molecule type" value="Genomic_DNA"/>
</dbReference>
<feature type="region of interest" description="Disordered" evidence="1">
    <location>
        <begin position="148"/>
        <end position="185"/>
    </location>
</feature>
<feature type="transmembrane region" description="Helical" evidence="2">
    <location>
        <begin position="106"/>
        <end position="125"/>
    </location>
</feature>
<feature type="signal peptide" evidence="3">
    <location>
        <begin position="1"/>
        <end position="16"/>
    </location>
</feature>
<feature type="transmembrane region" description="Helical" evidence="2">
    <location>
        <begin position="261"/>
        <end position="278"/>
    </location>
</feature>
<keyword evidence="2" id="KW-0472">Membrane</keyword>
<dbReference type="AlphaFoldDB" id="A0A4Y7SVQ2"/>
<keyword evidence="5" id="KW-1185">Reference proteome</keyword>
<feature type="chain" id="PRO_5021229263" evidence="3">
    <location>
        <begin position="17"/>
        <end position="516"/>
    </location>
</feature>
<reference evidence="4 5" key="1">
    <citation type="journal article" date="2019" name="Nat. Ecol. Evol.">
        <title>Megaphylogeny resolves global patterns of mushroom evolution.</title>
        <authorList>
            <person name="Varga T."/>
            <person name="Krizsan K."/>
            <person name="Foldi C."/>
            <person name="Dima B."/>
            <person name="Sanchez-Garcia M."/>
            <person name="Sanchez-Ramirez S."/>
            <person name="Szollosi G.J."/>
            <person name="Szarkandi J.G."/>
            <person name="Papp V."/>
            <person name="Albert L."/>
            <person name="Andreopoulos W."/>
            <person name="Angelini C."/>
            <person name="Antonin V."/>
            <person name="Barry K.W."/>
            <person name="Bougher N.L."/>
            <person name="Buchanan P."/>
            <person name="Buyck B."/>
            <person name="Bense V."/>
            <person name="Catcheside P."/>
            <person name="Chovatia M."/>
            <person name="Cooper J."/>
            <person name="Damon W."/>
            <person name="Desjardin D."/>
            <person name="Finy P."/>
            <person name="Geml J."/>
            <person name="Haridas S."/>
            <person name="Hughes K."/>
            <person name="Justo A."/>
            <person name="Karasinski D."/>
            <person name="Kautmanova I."/>
            <person name="Kiss B."/>
            <person name="Kocsube S."/>
            <person name="Kotiranta H."/>
            <person name="LaButti K.M."/>
            <person name="Lechner B.E."/>
            <person name="Liimatainen K."/>
            <person name="Lipzen A."/>
            <person name="Lukacs Z."/>
            <person name="Mihaltcheva S."/>
            <person name="Morgado L.N."/>
            <person name="Niskanen T."/>
            <person name="Noordeloos M.E."/>
            <person name="Ohm R.A."/>
            <person name="Ortiz-Santana B."/>
            <person name="Ovrebo C."/>
            <person name="Racz N."/>
            <person name="Riley R."/>
            <person name="Savchenko A."/>
            <person name="Shiryaev A."/>
            <person name="Soop K."/>
            <person name="Spirin V."/>
            <person name="Szebenyi C."/>
            <person name="Tomsovsky M."/>
            <person name="Tulloss R.E."/>
            <person name="Uehling J."/>
            <person name="Grigoriev I.V."/>
            <person name="Vagvolgyi C."/>
            <person name="Papp T."/>
            <person name="Martin F.M."/>
            <person name="Miettinen O."/>
            <person name="Hibbett D.S."/>
            <person name="Nagy L.G."/>
        </authorList>
    </citation>
    <scope>NUCLEOTIDE SEQUENCE [LARGE SCALE GENOMIC DNA]</scope>
    <source>
        <strain evidence="4 5">FP101781</strain>
    </source>
</reference>